<proteinExistence type="predicted"/>
<comment type="caution">
    <text evidence="2">The sequence shown here is derived from an EMBL/GenBank/DDBJ whole genome shotgun (WGS) entry which is preliminary data.</text>
</comment>
<sequence length="140" mass="14989">MPLPLEVLADLTLAIDGEDIQIQGDGDVVVVDLPSIRAGKRLLQAGPWSGDVRRMRTEQFNQALRTAGVTINVQYKGETIARLGETASPNAVAHLLDFGEVELHPVKALQAEARSRPLATLAVVGGASAVLAYIISRLRK</sequence>
<keyword evidence="1" id="KW-0472">Membrane</keyword>
<protein>
    <submittedName>
        <fullName evidence="2">Uncharacterized protein</fullName>
    </submittedName>
</protein>
<dbReference type="RefSeq" id="WP_098074993.1">
    <property type="nucleotide sequence ID" value="NZ_PDEQ01000003.1"/>
</dbReference>
<evidence type="ECO:0000256" key="1">
    <source>
        <dbReference type="SAM" id="Phobius"/>
    </source>
</evidence>
<evidence type="ECO:0000313" key="3">
    <source>
        <dbReference type="Proteomes" id="UP000220102"/>
    </source>
</evidence>
<organism evidence="2 3">
    <name type="scientific">Longibacter salinarum</name>
    <dbReference type="NCBI Taxonomy" id="1850348"/>
    <lineage>
        <taxon>Bacteria</taxon>
        <taxon>Pseudomonadati</taxon>
        <taxon>Rhodothermota</taxon>
        <taxon>Rhodothermia</taxon>
        <taxon>Rhodothermales</taxon>
        <taxon>Salisaetaceae</taxon>
        <taxon>Longibacter</taxon>
    </lineage>
</organism>
<feature type="transmembrane region" description="Helical" evidence="1">
    <location>
        <begin position="118"/>
        <end position="135"/>
    </location>
</feature>
<keyword evidence="1" id="KW-0812">Transmembrane</keyword>
<reference evidence="2 3" key="1">
    <citation type="submission" date="2017-10" db="EMBL/GenBank/DDBJ databases">
        <title>Draft genome of Longibacter Salinarum.</title>
        <authorList>
            <person name="Goh K.M."/>
            <person name="Shamsir M.S."/>
            <person name="Lim S.W."/>
        </authorList>
    </citation>
    <scope>NUCLEOTIDE SEQUENCE [LARGE SCALE GENOMIC DNA]</scope>
    <source>
        <strain evidence="2 3">KCTC 52045</strain>
    </source>
</reference>
<evidence type="ECO:0000313" key="2">
    <source>
        <dbReference type="EMBL" id="PEN13829.1"/>
    </source>
</evidence>
<dbReference type="EMBL" id="PDEQ01000003">
    <property type="protein sequence ID" value="PEN13829.1"/>
    <property type="molecule type" value="Genomic_DNA"/>
</dbReference>
<accession>A0A2A8CYL6</accession>
<keyword evidence="1" id="KW-1133">Transmembrane helix</keyword>
<keyword evidence="3" id="KW-1185">Reference proteome</keyword>
<name>A0A2A8CYL6_9BACT</name>
<dbReference type="AlphaFoldDB" id="A0A2A8CYL6"/>
<gene>
    <name evidence="2" type="ORF">CRI94_07130</name>
</gene>
<dbReference type="Proteomes" id="UP000220102">
    <property type="component" value="Unassembled WGS sequence"/>
</dbReference>